<comment type="caution">
    <text evidence="2">The sequence shown here is derived from an EMBL/GenBank/DDBJ whole genome shotgun (WGS) entry which is preliminary data.</text>
</comment>
<proteinExistence type="predicted"/>
<dbReference type="EMBL" id="BAABLK010000034">
    <property type="protein sequence ID" value="GAA5228019.1"/>
    <property type="molecule type" value="Genomic_DNA"/>
</dbReference>
<reference evidence="3" key="1">
    <citation type="journal article" date="2019" name="Int. J. Syst. Evol. Microbiol.">
        <title>The Global Catalogue of Microorganisms (GCM) 10K type strain sequencing project: providing services to taxonomists for standard genome sequencing and annotation.</title>
        <authorList>
            <consortium name="The Broad Institute Genomics Platform"/>
            <consortium name="The Broad Institute Genome Sequencing Center for Infectious Disease"/>
            <person name="Wu L."/>
            <person name="Ma J."/>
        </authorList>
    </citation>
    <scope>NUCLEOTIDE SEQUENCE [LARGE SCALE GENOMIC DNA]</scope>
    <source>
        <strain evidence="3">JCM 18952</strain>
    </source>
</reference>
<organism evidence="2 3">
    <name type="scientific">Paeniglutamicibacter antarcticus</name>
    <dbReference type="NCBI Taxonomy" id="494023"/>
    <lineage>
        <taxon>Bacteria</taxon>
        <taxon>Bacillati</taxon>
        <taxon>Actinomycetota</taxon>
        <taxon>Actinomycetes</taxon>
        <taxon>Micrococcales</taxon>
        <taxon>Micrococcaceae</taxon>
        <taxon>Paeniglutamicibacter</taxon>
    </lineage>
</organism>
<gene>
    <name evidence="2" type="ORF">GCM10025778_25520</name>
</gene>
<dbReference type="Proteomes" id="UP001501257">
    <property type="component" value="Unassembled WGS sequence"/>
</dbReference>
<evidence type="ECO:0000256" key="1">
    <source>
        <dbReference type="SAM" id="MobiDB-lite"/>
    </source>
</evidence>
<name>A0ABP9TMH6_9MICC</name>
<protein>
    <submittedName>
        <fullName evidence="2">Uncharacterized protein</fullName>
    </submittedName>
</protein>
<feature type="region of interest" description="Disordered" evidence="1">
    <location>
        <begin position="1"/>
        <end position="34"/>
    </location>
</feature>
<dbReference type="RefSeq" id="WP_210099974.1">
    <property type="nucleotide sequence ID" value="NZ_BAABLK010000034.1"/>
</dbReference>
<sequence length="90" mass="9576">MQPESISPKQPRNTTSAAENAREGIALETGTGPELEAAAGRQEIRNATAASAMGKRRGFFGSFPEFGPLGGLSWEPLSCSVSSWPWARKP</sequence>
<evidence type="ECO:0000313" key="2">
    <source>
        <dbReference type="EMBL" id="GAA5228019.1"/>
    </source>
</evidence>
<keyword evidence="3" id="KW-1185">Reference proteome</keyword>
<feature type="compositionally biased region" description="Polar residues" evidence="1">
    <location>
        <begin position="1"/>
        <end position="18"/>
    </location>
</feature>
<evidence type="ECO:0000313" key="3">
    <source>
        <dbReference type="Proteomes" id="UP001501257"/>
    </source>
</evidence>
<accession>A0ABP9TMH6</accession>